<organism evidence="5">
    <name type="scientific">Petromyzon marinus</name>
    <name type="common">Sea lamprey</name>
    <dbReference type="NCBI Taxonomy" id="7757"/>
    <lineage>
        <taxon>Eukaryota</taxon>
        <taxon>Metazoa</taxon>
        <taxon>Chordata</taxon>
        <taxon>Craniata</taxon>
        <taxon>Vertebrata</taxon>
        <taxon>Cyclostomata</taxon>
        <taxon>Hyperoartia</taxon>
        <taxon>Petromyzontiformes</taxon>
        <taxon>Petromyzontidae</taxon>
        <taxon>Petromyzon</taxon>
    </lineage>
</organism>
<dbReference type="AlphaFoldDB" id="S4R803"/>
<dbReference type="PANTHER" id="PTHR22619">
    <property type="entry name" value="ZINC FINGER SWIM DOMAIN CONTAINING PROTEIN 4, 5, 6"/>
    <property type="match status" value="1"/>
</dbReference>
<accession>S4R803</accession>
<dbReference type="GO" id="GO:0008270">
    <property type="term" value="F:zinc ion binding"/>
    <property type="evidence" value="ECO:0007669"/>
    <property type="project" value="UniProtKB-KW"/>
</dbReference>
<protein>
    <recommendedName>
        <fullName evidence="4">ZSWIM4-8 C-terminal domain-containing protein</fullName>
    </recommendedName>
</protein>
<dbReference type="STRING" id="7757.ENSPMAP00000001333"/>
<evidence type="ECO:0000256" key="2">
    <source>
        <dbReference type="ARBA" id="ARBA00022771"/>
    </source>
</evidence>
<feature type="domain" description="ZSWIM4-8 C-terminal" evidence="4">
    <location>
        <begin position="1"/>
        <end position="158"/>
    </location>
</feature>
<dbReference type="InterPro" id="IPR048370">
    <property type="entry name" value="ZSWIM4-8_C"/>
</dbReference>
<keyword evidence="2" id="KW-0863">Zinc-finger</keyword>
<evidence type="ECO:0000256" key="1">
    <source>
        <dbReference type="ARBA" id="ARBA00022723"/>
    </source>
</evidence>
<dbReference type="GO" id="GO:0031462">
    <property type="term" value="C:Cul2-RING ubiquitin ligase complex"/>
    <property type="evidence" value="ECO:0007669"/>
    <property type="project" value="TreeGrafter"/>
</dbReference>
<evidence type="ECO:0000256" key="3">
    <source>
        <dbReference type="ARBA" id="ARBA00022833"/>
    </source>
</evidence>
<proteinExistence type="predicted"/>
<dbReference type="GeneTree" id="ENSGT00940000156999"/>
<dbReference type="PANTHER" id="PTHR22619:SF1">
    <property type="entry name" value="ZINC FINGER SWIM DOMAIN-CONTAINING PROTEIN 8"/>
    <property type="match status" value="1"/>
</dbReference>
<keyword evidence="1" id="KW-0479">Metal-binding</keyword>
<dbReference type="HOGENOM" id="CLU_1647569_0_0_1"/>
<keyword evidence="3" id="KW-0862">Zinc</keyword>
<reference evidence="5" key="1">
    <citation type="submission" date="2025-08" db="UniProtKB">
        <authorList>
            <consortium name="Ensembl"/>
        </authorList>
    </citation>
    <scope>IDENTIFICATION</scope>
</reference>
<evidence type="ECO:0000313" key="5">
    <source>
        <dbReference type="Ensembl" id="ENSPMAP00000001333.1"/>
    </source>
</evidence>
<reference evidence="5" key="2">
    <citation type="submission" date="2025-09" db="UniProtKB">
        <authorList>
            <consortium name="Ensembl"/>
        </authorList>
    </citation>
    <scope>IDENTIFICATION</scope>
</reference>
<name>S4R803_PETMA</name>
<evidence type="ECO:0000259" key="4">
    <source>
        <dbReference type="Pfam" id="PF21055"/>
    </source>
</evidence>
<dbReference type="OMA" id="ISHVHQF"/>
<dbReference type="Pfam" id="PF21055">
    <property type="entry name" value="ZSWIM4-8_C"/>
    <property type="match status" value="1"/>
</dbReference>
<dbReference type="Ensembl" id="ENSPMAT00000001339.1">
    <property type="protein sequence ID" value="ENSPMAP00000001333.1"/>
    <property type="gene ID" value="ENSPMAG00000001207.1"/>
</dbReference>
<sequence>MLALGMLGRRAHNDHPNNIFSRSPPYTEDVKWLLGLAVKLGISHVHQFCMGAAKGLLSPFVLQELILEAVQHLSRQNPANLHGHLRSPALSQLVQRCQQTYRQCIEHRLYHISPADYDDFVSLICSARAAFCLTPVGMVQFNEVLQGLRRSKYCKKELWQRIFAEMATYTA</sequence>